<organism evidence="1 2">
    <name type="scientific">Cohnella boryungensis</name>
    <dbReference type="NCBI Taxonomy" id="768479"/>
    <lineage>
        <taxon>Bacteria</taxon>
        <taxon>Bacillati</taxon>
        <taxon>Bacillota</taxon>
        <taxon>Bacilli</taxon>
        <taxon>Bacillales</taxon>
        <taxon>Paenibacillaceae</taxon>
        <taxon>Cohnella</taxon>
    </lineage>
</organism>
<name>A0ABV8SIR5_9BACL</name>
<proteinExistence type="predicted"/>
<keyword evidence="2" id="KW-1185">Reference proteome</keyword>
<evidence type="ECO:0000313" key="1">
    <source>
        <dbReference type="EMBL" id="MFC4307160.1"/>
    </source>
</evidence>
<reference evidence="2" key="1">
    <citation type="journal article" date="2019" name="Int. J. Syst. Evol. Microbiol.">
        <title>The Global Catalogue of Microorganisms (GCM) 10K type strain sequencing project: providing services to taxonomists for standard genome sequencing and annotation.</title>
        <authorList>
            <consortium name="The Broad Institute Genomics Platform"/>
            <consortium name="The Broad Institute Genome Sequencing Center for Infectious Disease"/>
            <person name="Wu L."/>
            <person name="Ma J."/>
        </authorList>
    </citation>
    <scope>NUCLEOTIDE SEQUENCE [LARGE SCALE GENOMIC DNA]</scope>
    <source>
        <strain evidence="2">CGMCC 4.1641</strain>
    </source>
</reference>
<gene>
    <name evidence="1" type="ORF">ACFO1S_27415</name>
</gene>
<protein>
    <submittedName>
        <fullName evidence="1">Uncharacterized protein</fullName>
    </submittedName>
</protein>
<dbReference type="EMBL" id="JBHSED010000071">
    <property type="protein sequence ID" value="MFC4307160.1"/>
    <property type="molecule type" value="Genomic_DNA"/>
</dbReference>
<evidence type="ECO:0000313" key="2">
    <source>
        <dbReference type="Proteomes" id="UP001595755"/>
    </source>
</evidence>
<dbReference type="RefSeq" id="WP_204604586.1">
    <property type="nucleotide sequence ID" value="NZ_JBHSED010000071.1"/>
</dbReference>
<sequence>MNIVSRFHVLHGGKGTHAKIVAESEFAYYVLLYKAALPSNAGKELRLLMERDNPCQLKYAFAPRSPIELMDKAKQM</sequence>
<accession>A0ABV8SIR5</accession>
<dbReference type="Proteomes" id="UP001595755">
    <property type="component" value="Unassembled WGS sequence"/>
</dbReference>
<comment type="caution">
    <text evidence="1">The sequence shown here is derived from an EMBL/GenBank/DDBJ whole genome shotgun (WGS) entry which is preliminary data.</text>
</comment>